<evidence type="ECO:0000256" key="2">
    <source>
        <dbReference type="ARBA" id="ARBA00009190"/>
    </source>
</evidence>
<gene>
    <name evidence="7" type="ORF">ACFSJ3_08920</name>
</gene>
<keyword evidence="5 6" id="KW-0472">Membrane</keyword>
<organism evidence="7 8">
    <name type="scientific">Corallincola platygyrae</name>
    <dbReference type="NCBI Taxonomy" id="1193278"/>
    <lineage>
        <taxon>Bacteria</taxon>
        <taxon>Pseudomonadati</taxon>
        <taxon>Pseudomonadota</taxon>
        <taxon>Gammaproteobacteria</taxon>
        <taxon>Alteromonadales</taxon>
        <taxon>Psychromonadaceae</taxon>
        <taxon>Corallincola</taxon>
    </lineage>
</organism>
<dbReference type="PANTHER" id="PTHR12608">
    <property type="entry name" value="TRANSMEMBRANE PROTEIN HTP-1 RELATED"/>
    <property type="match status" value="1"/>
</dbReference>
<evidence type="ECO:0000313" key="8">
    <source>
        <dbReference type="Proteomes" id="UP001597380"/>
    </source>
</evidence>
<dbReference type="Proteomes" id="UP001597380">
    <property type="component" value="Unassembled WGS sequence"/>
</dbReference>
<keyword evidence="8" id="KW-1185">Reference proteome</keyword>
<sequence length="190" mass="20342">MLSSQTILLSLSLVFLAEIGDKSQLVCMALAAKHRAWPVFIGASLAFLVLNLLAVLFGAALAAWIPETWLAIGVAVLFTWFGIQSLLDAGDDEQGCVERSTKHLIVTTFMMIFVAEFGDKTQLAVAGLAVQQPALSVWLGGSVALLATSAIGVFAGRRWLSRMPVHYLHRGSGVLFLLMAGVSLASIWVN</sequence>
<feature type="transmembrane region" description="Helical" evidence="6">
    <location>
        <begin position="69"/>
        <end position="87"/>
    </location>
</feature>
<evidence type="ECO:0000256" key="4">
    <source>
        <dbReference type="ARBA" id="ARBA00022989"/>
    </source>
</evidence>
<accession>A0ABW4XLN7</accession>
<feature type="transmembrane region" description="Helical" evidence="6">
    <location>
        <begin position="39"/>
        <end position="62"/>
    </location>
</feature>
<comment type="caution">
    <text evidence="6">Lacks conserved residue(s) required for the propagation of feature annotation.</text>
</comment>
<evidence type="ECO:0000256" key="3">
    <source>
        <dbReference type="ARBA" id="ARBA00022692"/>
    </source>
</evidence>
<dbReference type="Pfam" id="PF01169">
    <property type="entry name" value="GDT1"/>
    <property type="match status" value="2"/>
</dbReference>
<dbReference type="PANTHER" id="PTHR12608:SF1">
    <property type="entry name" value="TRANSMEMBRANE PROTEIN 165"/>
    <property type="match status" value="1"/>
</dbReference>
<protein>
    <recommendedName>
        <fullName evidence="6">GDT1 family protein</fullName>
    </recommendedName>
</protein>
<name>A0ABW4XLN7_9GAMM</name>
<feature type="transmembrane region" description="Helical" evidence="6">
    <location>
        <begin position="135"/>
        <end position="155"/>
    </location>
</feature>
<evidence type="ECO:0000256" key="5">
    <source>
        <dbReference type="ARBA" id="ARBA00023136"/>
    </source>
</evidence>
<comment type="similarity">
    <text evidence="2 6">Belongs to the GDT1 family.</text>
</comment>
<reference evidence="8" key="1">
    <citation type="journal article" date="2019" name="Int. J. Syst. Evol. Microbiol.">
        <title>The Global Catalogue of Microorganisms (GCM) 10K type strain sequencing project: providing services to taxonomists for standard genome sequencing and annotation.</title>
        <authorList>
            <consortium name="The Broad Institute Genomics Platform"/>
            <consortium name="The Broad Institute Genome Sequencing Center for Infectious Disease"/>
            <person name="Wu L."/>
            <person name="Ma J."/>
        </authorList>
    </citation>
    <scope>NUCLEOTIDE SEQUENCE [LARGE SCALE GENOMIC DNA]</scope>
    <source>
        <strain evidence="8">CGMCC 1.10992</strain>
    </source>
</reference>
<keyword evidence="4 6" id="KW-1133">Transmembrane helix</keyword>
<feature type="transmembrane region" description="Helical" evidence="6">
    <location>
        <begin position="167"/>
        <end position="189"/>
    </location>
</feature>
<proteinExistence type="inferred from homology"/>
<dbReference type="RefSeq" id="WP_345341113.1">
    <property type="nucleotide sequence ID" value="NZ_BAABLI010000017.1"/>
</dbReference>
<keyword evidence="3 6" id="KW-0812">Transmembrane</keyword>
<comment type="subcellular location">
    <subcellularLocation>
        <location evidence="1 6">Membrane</location>
        <topology evidence="1 6">Multi-pass membrane protein</topology>
    </subcellularLocation>
</comment>
<evidence type="ECO:0000256" key="6">
    <source>
        <dbReference type="RuleBase" id="RU365102"/>
    </source>
</evidence>
<evidence type="ECO:0000313" key="7">
    <source>
        <dbReference type="EMBL" id="MFD2096102.1"/>
    </source>
</evidence>
<dbReference type="InterPro" id="IPR001727">
    <property type="entry name" value="GDT1-like"/>
</dbReference>
<comment type="caution">
    <text evidence="7">The sequence shown here is derived from an EMBL/GenBank/DDBJ whole genome shotgun (WGS) entry which is preliminary data.</text>
</comment>
<dbReference type="EMBL" id="JBHUHT010000011">
    <property type="protein sequence ID" value="MFD2096102.1"/>
    <property type="molecule type" value="Genomic_DNA"/>
</dbReference>
<evidence type="ECO:0000256" key="1">
    <source>
        <dbReference type="ARBA" id="ARBA00004141"/>
    </source>
</evidence>